<feature type="transmembrane region" description="Helical" evidence="1">
    <location>
        <begin position="104"/>
        <end position="121"/>
    </location>
</feature>
<dbReference type="SUPFAM" id="SSF54913">
    <property type="entry name" value="GlnB-like"/>
    <property type="match status" value="1"/>
</dbReference>
<keyword evidence="4" id="KW-1185">Reference proteome</keyword>
<dbReference type="Proteomes" id="UP000249610">
    <property type="component" value="Unassembled WGS sequence"/>
</dbReference>
<organism evidence="3 4">
    <name type="scientific">Algoriphagus yeomjeoni</name>
    <dbReference type="NCBI Taxonomy" id="291403"/>
    <lineage>
        <taxon>Bacteria</taxon>
        <taxon>Pseudomonadati</taxon>
        <taxon>Bacteroidota</taxon>
        <taxon>Cytophagia</taxon>
        <taxon>Cytophagales</taxon>
        <taxon>Cyclobacteriaceae</taxon>
        <taxon>Algoriphagus</taxon>
    </lineage>
</organism>
<dbReference type="OrthoDB" id="8480302at2"/>
<feature type="domain" description="DUF2007" evidence="2">
    <location>
        <begin position="6"/>
        <end position="69"/>
    </location>
</feature>
<evidence type="ECO:0000313" key="3">
    <source>
        <dbReference type="EMBL" id="RAI83865.1"/>
    </source>
</evidence>
<dbReference type="InterPro" id="IPR011322">
    <property type="entry name" value="N-reg_PII-like_a/b"/>
</dbReference>
<dbReference type="EMBL" id="QLLK01000021">
    <property type="protein sequence ID" value="RAI83865.1"/>
    <property type="molecule type" value="Genomic_DNA"/>
</dbReference>
<keyword evidence="1" id="KW-0812">Transmembrane</keyword>
<evidence type="ECO:0000256" key="1">
    <source>
        <dbReference type="SAM" id="Phobius"/>
    </source>
</evidence>
<proteinExistence type="predicted"/>
<gene>
    <name evidence="3" type="ORF">LV83_04179</name>
</gene>
<dbReference type="InterPro" id="IPR018551">
    <property type="entry name" value="DUF2007"/>
</dbReference>
<evidence type="ECO:0000259" key="2">
    <source>
        <dbReference type="Pfam" id="PF09413"/>
    </source>
</evidence>
<sequence length="135" mass="15015">MELITIKTFDNSIKAHLMKSKLESENILCFLFDENIVGLNPLYSLSVGGIKLKIGKSDIDKAALIIEETEKATLTNDHGEVINCPSCQSEEIYSGFKSMAGTKGIISAITSILFMVFPIYYKTVYKCKKCGNEFK</sequence>
<reference evidence="3 4" key="1">
    <citation type="submission" date="2018-06" db="EMBL/GenBank/DDBJ databases">
        <title>Genomic Encyclopedia of Archaeal and Bacterial Type Strains, Phase II (KMG-II): from individual species to whole genera.</title>
        <authorList>
            <person name="Goeker M."/>
        </authorList>
    </citation>
    <scope>NUCLEOTIDE SEQUENCE [LARGE SCALE GENOMIC DNA]</scope>
    <source>
        <strain evidence="3 4">DSM 23446</strain>
    </source>
</reference>
<keyword evidence="1" id="KW-1133">Transmembrane helix</keyword>
<accession>A0A327NUY3</accession>
<name>A0A327NUY3_9BACT</name>
<dbReference type="AlphaFoldDB" id="A0A327NUY3"/>
<dbReference type="RefSeq" id="WP_111613476.1">
    <property type="nucleotide sequence ID" value="NZ_QLLK01000021.1"/>
</dbReference>
<evidence type="ECO:0000313" key="4">
    <source>
        <dbReference type="Proteomes" id="UP000249610"/>
    </source>
</evidence>
<dbReference type="Pfam" id="PF09413">
    <property type="entry name" value="DUF2007"/>
    <property type="match status" value="1"/>
</dbReference>
<protein>
    <submittedName>
        <fullName evidence="3">Putative signal transducing protein</fullName>
    </submittedName>
</protein>
<dbReference type="Gene3D" id="3.30.70.790">
    <property type="entry name" value="UreE, C-terminal domain"/>
    <property type="match status" value="1"/>
</dbReference>
<comment type="caution">
    <text evidence="3">The sequence shown here is derived from an EMBL/GenBank/DDBJ whole genome shotgun (WGS) entry which is preliminary data.</text>
</comment>
<keyword evidence="1" id="KW-0472">Membrane</keyword>